<evidence type="ECO:0000256" key="1">
    <source>
        <dbReference type="ARBA" id="ARBA00023002"/>
    </source>
</evidence>
<dbReference type="Proteomes" id="UP001556631">
    <property type="component" value="Unassembled WGS sequence"/>
</dbReference>
<dbReference type="PANTHER" id="PTHR43353:SF5">
    <property type="entry name" value="SUCCINATE-SEMIALDEHYDE DEHYDROGENASE, MITOCHONDRIAL"/>
    <property type="match status" value="1"/>
</dbReference>
<feature type="domain" description="Aldehyde dehydrogenase" evidence="4">
    <location>
        <begin position="25"/>
        <end position="480"/>
    </location>
</feature>
<dbReference type="Gene3D" id="3.40.605.10">
    <property type="entry name" value="Aldehyde Dehydrogenase, Chain A, domain 1"/>
    <property type="match status" value="1"/>
</dbReference>
<dbReference type="Gene3D" id="3.40.309.10">
    <property type="entry name" value="Aldehyde Dehydrogenase, Chain A, domain 2"/>
    <property type="match status" value="1"/>
</dbReference>
<evidence type="ECO:0000313" key="5">
    <source>
        <dbReference type="EMBL" id="MEX0425995.1"/>
    </source>
</evidence>
<evidence type="ECO:0000259" key="4">
    <source>
        <dbReference type="Pfam" id="PF00171"/>
    </source>
</evidence>
<comment type="caution">
    <text evidence="5">The sequence shown here is derived from an EMBL/GenBank/DDBJ whole genome shotgun (WGS) entry which is preliminary data.</text>
</comment>
<dbReference type="InterPro" id="IPR016163">
    <property type="entry name" value="Ald_DH_C"/>
</dbReference>
<dbReference type="EC" id="1.2.1.-" evidence="5"/>
<comment type="similarity">
    <text evidence="3">Belongs to the aldehyde dehydrogenase family.</text>
</comment>
<evidence type="ECO:0000256" key="3">
    <source>
        <dbReference type="RuleBase" id="RU003345"/>
    </source>
</evidence>
<dbReference type="GO" id="GO:0016491">
    <property type="term" value="F:oxidoreductase activity"/>
    <property type="evidence" value="ECO:0007669"/>
    <property type="project" value="UniProtKB-KW"/>
</dbReference>
<dbReference type="InterPro" id="IPR029510">
    <property type="entry name" value="Ald_DH_CS_GLU"/>
</dbReference>
<evidence type="ECO:0000256" key="2">
    <source>
        <dbReference type="PROSITE-ProRule" id="PRU10007"/>
    </source>
</evidence>
<dbReference type="Pfam" id="PF00171">
    <property type="entry name" value="Aldedh"/>
    <property type="match status" value="1"/>
</dbReference>
<dbReference type="InterPro" id="IPR015590">
    <property type="entry name" value="Aldehyde_DH_dom"/>
</dbReference>
<gene>
    <name evidence="5" type="ORF">AB3X52_00060</name>
</gene>
<organism evidence="5 6">
    <name type="scientific">Nocardioides eburneus</name>
    <dbReference type="NCBI Taxonomy" id="3231482"/>
    <lineage>
        <taxon>Bacteria</taxon>
        <taxon>Bacillati</taxon>
        <taxon>Actinomycetota</taxon>
        <taxon>Actinomycetes</taxon>
        <taxon>Propionibacteriales</taxon>
        <taxon>Nocardioidaceae</taxon>
        <taxon>Nocardioides</taxon>
    </lineage>
</organism>
<evidence type="ECO:0000313" key="6">
    <source>
        <dbReference type="Proteomes" id="UP001556631"/>
    </source>
</evidence>
<dbReference type="SUPFAM" id="SSF53720">
    <property type="entry name" value="ALDH-like"/>
    <property type="match status" value="1"/>
</dbReference>
<keyword evidence="6" id="KW-1185">Reference proteome</keyword>
<proteinExistence type="inferred from homology"/>
<name>A0ABV3SVF0_9ACTN</name>
<reference evidence="5 6" key="1">
    <citation type="submission" date="2024-07" db="EMBL/GenBank/DDBJ databases">
        <authorList>
            <person name="Lee S."/>
            <person name="Kang M."/>
        </authorList>
    </citation>
    <scope>NUCLEOTIDE SEQUENCE [LARGE SCALE GENOMIC DNA]</scope>
    <source>
        <strain evidence="5 6">DS6</strain>
    </source>
</reference>
<dbReference type="InterPro" id="IPR016162">
    <property type="entry name" value="Ald_DH_N"/>
</dbReference>
<feature type="active site" evidence="2">
    <location>
        <position position="257"/>
    </location>
</feature>
<protein>
    <submittedName>
        <fullName evidence="5">NAD-dependent succinate-semialdehyde dehydrogenase</fullName>
        <ecNumber evidence="5">1.2.1.-</ecNumber>
    </submittedName>
</protein>
<keyword evidence="1 3" id="KW-0560">Oxidoreductase</keyword>
<dbReference type="CDD" id="cd07103">
    <property type="entry name" value="ALDH_F5_SSADH_GabD"/>
    <property type="match status" value="1"/>
</dbReference>
<accession>A0ABV3SVF0</accession>
<dbReference type="PANTHER" id="PTHR43353">
    <property type="entry name" value="SUCCINATE-SEMIALDEHYDE DEHYDROGENASE, MITOCHONDRIAL"/>
    <property type="match status" value="1"/>
</dbReference>
<dbReference type="InterPro" id="IPR016161">
    <property type="entry name" value="Ald_DH/histidinol_DH"/>
</dbReference>
<dbReference type="PROSITE" id="PS00687">
    <property type="entry name" value="ALDEHYDE_DEHYDR_GLU"/>
    <property type="match status" value="1"/>
</dbReference>
<dbReference type="InterPro" id="IPR050740">
    <property type="entry name" value="Aldehyde_DH_Superfamily"/>
</dbReference>
<sequence>MFSLDQIPDLPLDLWVGGKPVPAADGGRFDVLDPATGGSIAAVANGTVEDAIAAIDAADAAAEAWAATAPRERAEVLRRAFELMQARSAELAALISLENGKALSDAKGEVAYAAEFFRWYAEEAVRAEGSVMTAPSGANRILVVRQPVGIAVLVTPWNFPAAMATRKIGPALAAGCTVVLKPASDTPLTALLMAKILEDAGVPAGVVNVVPSRSSGTVVSVMLHDPRVRKLSFTGSTEVGRLLLREAADQVVNCSMELGGNAPFLVLEDADLDAAVEGAMVAKMRNAGEACTAANRFYVHESVAEEFSRRLAERMAALRVGPGIAEDTQVGPLVNVEAVDKVAELVATAVADGARVVTGGTRPEREGFYFDPTVLLDVPTGSGILAEEIFGPVAPIVTFTDEAEAVRMANATEFGLVSYVYTRDLARGLRVSEALDSGMVGLNRGIVSDPAAPFGGTKQSGIGREGGHEGMLDYTESKYIATSW</sequence>
<dbReference type="RefSeq" id="WP_367990515.1">
    <property type="nucleotide sequence ID" value="NZ_JBFPJR010000001.1"/>
</dbReference>
<dbReference type="EMBL" id="JBFPJR010000001">
    <property type="protein sequence ID" value="MEX0425995.1"/>
    <property type="molecule type" value="Genomic_DNA"/>
</dbReference>